<evidence type="ECO:0000313" key="2">
    <source>
        <dbReference type="EMBL" id="KAE8685027.1"/>
    </source>
</evidence>
<evidence type="ECO:0000313" key="3">
    <source>
        <dbReference type="Proteomes" id="UP000436088"/>
    </source>
</evidence>
<dbReference type="EMBL" id="VEPZ02001235">
    <property type="protein sequence ID" value="KAE8685027.1"/>
    <property type="molecule type" value="Genomic_DNA"/>
</dbReference>
<dbReference type="AlphaFoldDB" id="A0A6A2Z092"/>
<accession>A0A6A2Z092</accession>
<dbReference type="GO" id="GO:0051015">
    <property type="term" value="F:actin filament binding"/>
    <property type="evidence" value="ECO:0007669"/>
    <property type="project" value="TreeGrafter"/>
</dbReference>
<sequence>MVADKDGSKRFSKPNQEGSKRKILERLASDARKLANLQITAKDLKRKVDITETGEKGEGIEYGIVKKQLEEDEEALVKLGDANRKLMTQVEDGSWYPDGKYALESDESGSKIQFLVLQLDDGKNSTERKTRVQLRDYIYGGRNVPKKKKSHFCP</sequence>
<dbReference type="Proteomes" id="UP000436088">
    <property type="component" value="Unassembled WGS sequence"/>
</dbReference>
<dbReference type="InterPro" id="IPR051861">
    <property type="entry name" value="NET_actin-binding_domain"/>
</dbReference>
<evidence type="ECO:0000256" key="1">
    <source>
        <dbReference type="SAM" id="MobiDB-lite"/>
    </source>
</evidence>
<dbReference type="PANTHER" id="PTHR32258">
    <property type="entry name" value="PROTEIN NETWORKED 4A"/>
    <property type="match status" value="1"/>
</dbReference>
<dbReference type="GO" id="GO:0005886">
    <property type="term" value="C:plasma membrane"/>
    <property type="evidence" value="ECO:0007669"/>
    <property type="project" value="TreeGrafter"/>
</dbReference>
<proteinExistence type="predicted"/>
<feature type="region of interest" description="Disordered" evidence="1">
    <location>
        <begin position="1"/>
        <end position="24"/>
    </location>
</feature>
<keyword evidence="3" id="KW-1185">Reference proteome</keyword>
<reference evidence="2" key="1">
    <citation type="submission" date="2019-09" db="EMBL/GenBank/DDBJ databases">
        <title>Draft genome information of white flower Hibiscus syriacus.</title>
        <authorList>
            <person name="Kim Y.-M."/>
        </authorList>
    </citation>
    <scope>NUCLEOTIDE SEQUENCE [LARGE SCALE GENOMIC DNA]</scope>
    <source>
        <strain evidence="2">YM2019G1</strain>
    </source>
</reference>
<protein>
    <submittedName>
        <fullName evidence="2">Uncharacterized protein</fullName>
    </submittedName>
</protein>
<gene>
    <name evidence="2" type="ORF">F3Y22_tig00111101pilonHSYRG00003</name>
</gene>
<organism evidence="2 3">
    <name type="scientific">Hibiscus syriacus</name>
    <name type="common">Rose of Sharon</name>
    <dbReference type="NCBI Taxonomy" id="106335"/>
    <lineage>
        <taxon>Eukaryota</taxon>
        <taxon>Viridiplantae</taxon>
        <taxon>Streptophyta</taxon>
        <taxon>Embryophyta</taxon>
        <taxon>Tracheophyta</taxon>
        <taxon>Spermatophyta</taxon>
        <taxon>Magnoliopsida</taxon>
        <taxon>eudicotyledons</taxon>
        <taxon>Gunneridae</taxon>
        <taxon>Pentapetalae</taxon>
        <taxon>rosids</taxon>
        <taxon>malvids</taxon>
        <taxon>Malvales</taxon>
        <taxon>Malvaceae</taxon>
        <taxon>Malvoideae</taxon>
        <taxon>Hibiscus</taxon>
    </lineage>
</organism>
<name>A0A6A2Z092_HIBSY</name>
<comment type="caution">
    <text evidence="2">The sequence shown here is derived from an EMBL/GenBank/DDBJ whole genome shotgun (WGS) entry which is preliminary data.</text>
</comment>
<dbReference type="PANTHER" id="PTHR32258:SF32">
    <property type="entry name" value="PROTEIN NETWORKED 1D"/>
    <property type="match status" value="1"/>
</dbReference>